<sequence length="1307" mass="144130">MADETIDSSVIDRSGREFFLTKASRAGGPVTCVAFSPSKPSTQPKYDDNYFFFVAQGPYLTRYKNRGATDDVDIDVGANINVGATNNPQQLLVFTENGGQQRGGGSIHGIHFPENVTSKAKAGKTFTPWDSIVYGGKRLAFCSLLGGGGCNDGSTSNSKIERRDVILSEATAKTEINRNSLSPTSPFLELGDWIWNVKTFSVDDNDTDSTNKMKTTMVVGYARHMLEVWNVEESITDIEVGHNECINDSIEPSRRTAILSTCLRRFFLSPSTVVTSMDFIFVKQQNQHDTISTQGDHNENDTLWIASEEEKEQCNNRMDLTSSSSPTPKKYLLEGHVGVVHCVRWFNDGGVISLASTSDDRSVRKWVWDITQQYWVEKWVGWGHSARVWSVAMVNPASPNEQHSTPSDLTSTSSSSAPSPSLPVLVSVAEDGTARVWSTESGETMACIHHSTTLRTVDTRSTIDGGMMVIGTTDGISAMYDVYNHISGENRFEVPIPDDRPQEIIDKPSSDDIESVVTSITHAEGEEQNVDKLQTKKKKKKKKKKIQSQVILGMKCWCDVTKSSTPQVIVATRQGTLMSLNIDTQDWHILGPWWEKYIGERHGIQASDGCCMAVHDTMCAVAIGTTRGDIVLTSFQKSKDTNSTILKARGLRGVQGLSFIDSTCLVSFHVQSVALWNMDFENVTNTAEVEPNIVLKLETKGIPLSCAYDRVNHRVVVGDSRGNIVYFNTKDIDHMKGGLIEPISRIPRVHQKQHVMSIKWLNTDTIISAGNDGCIHISYLDGDFFRKGWSYPAPSMNGITAITHSSGPIIVAGYYGNVFRMLDTRSGCELFRADTGGRQRILDYRVNTRNNILAGIPLGYQLAVCKGLKDGSNNLFVQHSSIHPRRDEANGVKLHVETIFDSTFFTLTNQEIVFLVTVSEDCNSRISAWRKGRIIDSVLLTPQESCCRCVAISKVDEKSVVLVVGGGKLTLQFFLVKERSNFGIINSTRDLDITFIGNGSTWKKGATIDHRINAVSAIPLLGGEHRSHLVVAGDSDGGSHIFLVTEDGSDGCKNIRSLLVPTMSERPILCIETLAIGNRILIMMGSTGGDIAIFDLPASLSQLEDFCEGSNWWYPIGGYKGHQMGTNTICSQILSMEITKNRMNATVSIVTGGDDQALCISRLSLEQIDDCDTRLKLVRDADINVIPEASFSAIKGVSVVNFRDQKYLLAVGYSQQLSAWRFHNKDDMSLQCKSRVSVDLGDINSLSVYQPSDKSTCFVAVCGMGVEMFQQVAALSMVETLRYGHTGISSLSLYFQLGNMKNFDIFD</sequence>
<feature type="region of interest" description="Disordered" evidence="8">
    <location>
        <begin position="398"/>
        <end position="423"/>
    </location>
</feature>
<feature type="repeat" description="WD" evidence="7">
    <location>
        <begin position="419"/>
        <end position="447"/>
    </location>
</feature>
<dbReference type="SUPFAM" id="SSF50998">
    <property type="entry name" value="Quinoprotein alcohol dehydrogenase-like"/>
    <property type="match status" value="1"/>
</dbReference>
<dbReference type="Pfam" id="PF00400">
    <property type="entry name" value="WD40"/>
    <property type="match status" value="1"/>
</dbReference>
<organism evidence="9 10">
    <name type="scientific">Fragilariopsis cylindrus CCMP1102</name>
    <dbReference type="NCBI Taxonomy" id="635003"/>
    <lineage>
        <taxon>Eukaryota</taxon>
        <taxon>Sar</taxon>
        <taxon>Stramenopiles</taxon>
        <taxon>Ochrophyta</taxon>
        <taxon>Bacillariophyta</taxon>
        <taxon>Bacillariophyceae</taxon>
        <taxon>Bacillariophycidae</taxon>
        <taxon>Bacillariales</taxon>
        <taxon>Bacillariaceae</taxon>
        <taxon>Fragilariopsis</taxon>
    </lineage>
</organism>
<keyword evidence="4" id="KW-0819">tRNA processing</keyword>
<dbReference type="InterPro" id="IPR011047">
    <property type="entry name" value="Quinoprotein_ADH-like_sf"/>
</dbReference>
<gene>
    <name evidence="9" type="ORF">FRACYDRAFT_234484</name>
</gene>
<dbReference type="EMBL" id="KV784354">
    <property type="protein sequence ID" value="OEU20853.1"/>
    <property type="molecule type" value="Genomic_DNA"/>
</dbReference>
<dbReference type="PANTHER" id="PTHR14344">
    <property type="entry name" value="WD REPEAT PROTEIN"/>
    <property type="match status" value="1"/>
</dbReference>
<evidence type="ECO:0000256" key="8">
    <source>
        <dbReference type="SAM" id="MobiDB-lite"/>
    </source>
</evidence>
<accession>A0A1E7FSP4</accession>
<evidence type="ECO:0000256" key="1">
    <source>
        <dbReference type="ARBA" id="ARBA00004496"/>
    </source>
</evidence>
<dbReference type="KEGG" id="fcy:FRACYDRAFT_234484"/>
<dbReference type="SUPFAM" id="SSF50978">
    <property type="entry name" value="WD40 repeat-like"/>
    <property type="match status" value="2"/>
</dbReference>
<evidence type="ECO:0000256" key="4">
    <source>
        <dbReference type="ARBA" id="ARBA00022694"/>
    </source>
</evidence>
<dbReference type="InParanoid" id="A0A1E7FSP4"/>
<keyword evidence="10" id="KW-1185">Reference proteome</keyword>
<dbReference type="SMART" id="SM00320">
    <property type="entry name" value="WD40"/>
    <property type="match status" value="5"/>
</dbReference>
<evidence type="ECO:0000313" key="10">
    <source>
        <dbReference type="Proteomes" id="UP000095751"/>
    </source>
</evidence>
<evidence type="ECO:0000256" key="5">
    <source>
        <dbReference type="ARBA" id="ARBA00022737"/>
    </source>
</evidence>
<dbReference type="InterPro" id="IPR001680">
    <property type="entry name" value="WD40_rpt"/>
</dbReference>
<dbReference type="Gene3D" id="2.130.10.10">
    <property type="entry name" value="YVTN repeat-like/Quinoprotein amine dehydrogenase"/>
    <property type="match status" value="3"/>
</dbReference>
<dbReference type="InterPro" id="IPR051973">
    <property type="entry name" value="tRNA_Anticodon_Mtase-Reg"/>
</dbReference>
<comment type="subcellular location">
    <subcellularLocation>
        <location evidence="1">Cytoplasm</location>
    </subcellularLocation>
</comment>
<protein>
    <submittedName>
        <fullName evidence="9">WD40 repeat-like protein</fullName>
    </submittedName>
</protein>
<evidence type="ECO:0000313" key="9">
    <source>
        <dbReference type="EMBL" id="OEU20853.1"/>
    </source>
</evidence>
<name>A0A1E7FSP4_9STRA</name>
<dbReference type="OrthoDB" id="46903at2759"/>
<dbReference type="GO" id="GO:0030488">
    <property type="term" value="P:tRNA methylation"/>
    <property type="evidence" value="ECO:0007669"/>
    <property type="project" value="TreeGrafter"/>
</dbReference>
<keyword evidence="5" id="KW-0677">Repeat</keyword>
<keyword evidence="2" id="KW-0963">Cytoplasm</keyword>
<proteinExistence type="inferred from homology"/>
<dbReference type="InterPro" id="IPR015943">
    <property type="entry name" value="WD40/YVTN_repeat-like_dom_sf"/>
</dbReference>
<evidence type="ECO:0000256" key="3">
    <source>
        <dbReference type="ARBA" id="ARBA00022574"/>
    </source>
</evidence>
<feature type="compositionally biased region" description="Low complexity" evidence="8">
    <location>
        <begin position="404"/>
        <end position="423"/>
    </location>
</feature>
<evidence type="ECO:0000256" key="6">
    <source>
        <dbReference type="ARBA" id="ARBA00038255"/>
    </source>
</evidence>
<dbReference type="PROSITE" id="PS50082">
    <property type="entry name" value="WD_REPEATS_2"/>
    <property type="match status" value="1"/>
</dbReference>
<evidence type="ECO:0000256" key="2">
    <source>
        <dbReference type="ARBA" id="ARBA00022490"/>
    </source>
</evidence>
<dbReference type="PANTHER" id="PTHR14344:SF3">
    <property type="entry name" value="WD REPEAT-CONTAINING PROTEIN 6"/>
    <property type="match status" value="1"/>
</dbReference>
<dbReference type="GO" id="GO:0005737">
    <property type="term" value="C:cytoplasm"/>
    <property type="evidence" value="ECO:0007669"/>
    <property type="project" value="UniProtKB-SubCell"/>
</dbReference>
<keyword evidence="3 7" id="KW-0853">WD repeat</keyword>
<evidence type="ECO:0000256" key="7">
    <source>
        <dbReference type="PROSITE-ProRule" id="PRU00221"/>
    </source>
</evidence>
<dbReference type="InterPro" id="IPR036322">
    <property type="entry name" value="WD40_repeat_dom_sf"/>
</dbReference>
<reference evidence="9 10" key="1">
    <citation type="submission" date="2016-09" db="EMBL/GenBank/DDBJ databases">
        <title>Extensive genetic diversity and differential bi-allelic expression allows diatom success in the polar Southern Ocean.</title>
        <authorList>
            <consortium name="DOE Joint Genome Institute"/>
            <person name="Mock T."/>
            <person name="Otillar R.P."/>
            <person name="Strauss J."/>
            <person name="Dupont C."/>
            <person name="Frickenhaus S."/>
            <person name="Maumus F."/>
            <person name="Mcmullan M."/>
            <person name="Sanges R."/>
            <person name="Schmutz J."/>
            <person name="Toseland A."/>
            <person name="Valas R."/>
            <person name="Veluchamy A."/>
            <person name="Ward B.J."/>
            <person name="Allen A."/>
            <person name="Barry K."/>
            <person name="Falciatore A."/>
            <person name="Ferrante M."/>
            <person name="Fortunato A.E."/>
            <person name="Gloeckner G."/>
            <person name="Gruber A."/>
            <person name="Hipkin R."/>
            <person name="Janech M."/>
            <person name="Kroth P."/>
            <person name="Leese F."/>
            <person name="Lindquist E."/>
            <person name="Lyon B.R."/>
            <person name="Martin J."/>
            <person name="Mayer C."/>
            <person name="Parker M."/>
            <person name="Quesneville H."/>
            <person name="Raymond J."/>
            <person name="Uhlig C."/>
            <person name="Valentin K.U."/>
            <person name="Worden A.Z."/>
            <person name="Armbrust E.V."/>
            <person name="Bowler C."/>
            <person name="Green B."/>
            <person name="Moulton V."/>
            <person name="Van Oosterhout C."/>
            <person name="Grigoriev I."/>
        </authorList>
    </citation>
    <scope>NUCLEOTIDE SEQUENCE [LARGE SCALE GENOMIC DNA]</scope>
    <source>
        <strain evidence="9 10">CCMP1102</strain>
    </source>
</reference>
<comment type="similarity">
    <text evidence="6">Belongs to the WD repeat WDR6 family.</text>
</comment>
<dbReference type="Proteomes" id="UP000095751">
    <property type="component" value="Unassembled WGS sequence"/>
</dbReference>